<dbReference type="Pfam" id="PF00593">
    <property type="entry name" value="TonB_dep_Rec_b-barrel"/>
    <property type="match status" value="1"/>
</dbReference>
<evidence type="ECO:0000256" key="3">
    <source>
        <dbReference type="ARBA" id="ARBA00022692"/>
    </source>
</evidence>
<keyword evidence="7 11" id="KW-0675">Receptor</keyword>
<dbReference type="GO" id="GO:0015344">
    <property type="term" value="F:siderophore uptake transmembrane transporter activity"/>
    <property type="evidence" value="ECO:0007669"/>
    <property type="project" value="TreeGrafter"/>
</dbReference>
<dbReference type="Pfam" id="PF07715">
    <property type="entry name" value="Plug"/>
    <property type="match status" value="1"/>
</dbReference>
<keyword evidence="2" id="KW-0813">Transport</keyword>
<dbReference type="InterPro" id="IPR036942">
    <property type="entry name" value="Beta-barrel_TonB_sf"/>
</dbReference>
<dbReference type="SUPFAM" id="SSF56935">
    <property type="entry name" value="Porins"/>
    <property type="match status" value="1"/>
</dbReference>
<dbReference type="PROSITE" id="PS52016">
    <property type="entry name" value="TONB_DEPENDENT_REC_3"/>
    <property type="match status" value="1"/>
</dbReference>
<evidence type="ECO:0000259" key="9">
    <source>
        <dbReference type="Pfam" id="PF00593"/>
    </source>
</evidence>
<dbReference type="Gene3D" id="2.60.40.1120">
    <property type="entry name" value="Carboxypeptidase-like, regulatory domain"/>
    <property type="match status" value="1"/>
</dbReference>
<comment type="subcellular location">
    <subcellularLocation>
        <location evidence="1">Cell outer membrane</location>
        <topology evidence="1">Multi-pass membrane protein</topology>
    </subcellularLocation>
</comment>
<reference evidence="11" key="1">
    <citation type="submission" date="2015-10" db="EMBL/GenBank/DDBJ databases">
        <authorList>
            <person name="Gilbert D.G."/>
        </authorList>
    </citation>
    <scope>NUCLEOTIDE SEQUENCE</scope>
</reference>
<evidence type="ECO:0000313" key="11">
    <source>
        <dbReference type="EMBL" id="CUV08716.1"/>
    </source>
</evidence>
<sequence length="939" mass="107554">MIRVLFILFWAATLIGQGDGKLSGRITSSETGEGLTGVNVMVKGTYYGAASDADGYYNIPQINPGIYDIEASIIGYKVVLQTGIRLEPAQSITLDFIMEETVLTIGEEVVVMGKKPLFDVNETSSMTRVSSAEIANKVVSSVEDILAEQIGVTKQDNEIHIRGGRIDESLFIVDGLSIKDPLSGYSGNLFINADAIQDLEIVTGGYNAEYGQAMSGVVNITLKEGRDNFEGAFKYVSDNWGMTKDMLPHYNTDRVEFNLGGPDPFLELLPNVLGTDLPGKFSMFFNGFGKIYDGNLPVAGTLYPHRNWTPPPGMNEESADQFLQSLARRSNNDWHVLYKLTWDISPKRKLSLSYDLSLNINQGFFMPRAFSSTYFPYSYIQILDNYNTVTRETRLININWTHTLNTQSFYEVTMGRFITIEHSAVQDLHWSEYKERLDLEPINYTVTDRDGNILITYGDEFYDTGYAPEWYDLISDNYRLDADWTYRTQTRHKIKAGIENTLTRIQVLDIDEPWTGSTGFGANYDAYKANTMFGALYFQDRITFEGMTVNLGMRYDYWFPGKYVEGAINDPNTVIITDEAREKFQEETFSLFGYKGKGRFSPRFGISHPVTDNDVLYFYYGHFSQLPTFQYVYAKLQSTSQSTYQVFGNPNLNPKTTVQYELGIKHRFSEDQVIEMKAYWKDMFDYETSQTISPSNPKYAHLRFNMYFNADYARARGVEIILKSRVLQNWFADINFNYSIITGKSSTPLDNLLVQAGELQEKPLGENYMSWDRPLQFFSNLYYNHPSNWGFSLRIELGSNRRYTRSIPGTREYPDGIIEVNGQEYYIGTQEDDQPYAYLGNYTPKLFRMLGLNNLNGTSTIDVKLFKTFQINTMKMKIFFEIENLLDEKIPRRINSFTGLGYGPGVILPYSMINSPNPNYDPSRFRRPRTIELGMQFFF</sequence>
<organism evidence="11">
    <name type="scientific">hydrothermal vent metagenome</name>
    <dbReference type="NCBI Taxonomy" id="652676"/>
    <lineage>
        <taxon>unclassified sequences</taxon>
        <taxon>metagenomes</taxon>
        <taxon>ecological metagenomes</taxon>
    </lineage>
</organism>
<evidence type="ECO:0000256" key="5">
    <source>
        <dbReference type="ARBA" id="ARBA00023077"/>
    </source>
</evidence>
<feature type="domain" description="TonB-dependent receptor-like beta-barrel" evidence="9">
    <location>
        <begin position="366"/>
        <end position="885"/>
    </location>
</feature>
<evidence type="ECO:0000256" key="2">
    <source>
        <dbReference type="ARBA" id="ARBA00022448"/>
    </source>
</evidence>
<evidence type="ECO:0000259" key="10">
    <source>
        <dbReference type="Pfam" id="PF07715"/>
    </source>
</evidence>
<dbReference type="InterPro" id="IPR012910">
    <property type="entry name" value="Plug_dom"/>
</dbReference>
<accession>A0A160VDX6</accession>
<keyword evidence="4" id="KW-0732">Signal</keyword>
<dbReference type="GO" id="GO:0044718">
    <property type="term" value="P:siderophore transmembrane transport"/>
    <property type="evidence" value="ECO:0007669"/>
    <property type="project" value="TreeGrafter"/>
</dbReference>
<proteinExistence type="predicted"/>
<evidence type="ECO:0000256" key="7">
    <source>
        <dbReference type="ARBA" id="ARBA00023170"/>
    </source>
</evidence>
<evidence type="ECO:0000256" key="6">
    <source>
        <dbReference type="ARBA" id="ARBA00023136"/>
    </source>
</evidence>
<keyword evidence="6" id="KW-0472">Membrane</keyword>
<evidence type="ECO:0000256" key="4">
    <source>
        <dbReference type="ARBA" id="ARBA00022729"/>
    </source>
</evidence>
<dbReference type="InterPro" id="IPR000531">
    <property type="entry name" value="Beta-barrel_TonB"/>
</dbReference>
<dbReference type="PANTHER" id="PTHR30069:SF29">
    <property type="entry name" value="HEMOGLOBIN AND HEMOGLOBIN-HAPTOGLOBIN-BINDING PROTEIN 1-RELATED"/>
    <property type="match status" value="1"/>
</dbReference>
<keyword evidence="8" id="KW-0998">Cell outer membrane</keyword>
<dbReference type="InterPro" id="IPR037066">
    <property type="entry name" value="Plug_dom_sf"/>
</dbReference>
<dbReference type="GO" id="GO:0009279">
    <property type="term" value="C:cell outer membrane"/>
    <property type="evidence" value="ECO:0007669"/>
    <property type="project" value="UniProtKB-SubCell"/>
</dbReference>
<dbReference type="EMBL" id="FAXC01000113">
    <property type="protein sequence ID" value="CUV08716.1"/>
    <property type="molecule type" value="Genomic_DNA"/>
</dbReference>
<dbReference type="SUPFAM" id="SSF49464">
    <property type="entry name" value="Carboxypeptidase regulatory domain-like"/>
    <property type="match status" value="1"/>
</dbReference>
<dbReference type="Gene3D" id="2.170.130.10">
    <property type="entry name" value="TonB-dependent receptor, plug domain"/>
    <property type="match status" value="1"/>
</dbReference>
<feature type="domain" description="TonB-dependent receptor plug" evidence="10">
    <location>
        <begin position="123"/>
        <end position="217"/>
    </location>
</feature>
<dbReference type="PANTHER" id="PTHR30069">
    <property type="entry name" value="TONB-DEPENDENT OUTER MEMBRANE RECEPTOR"/>
    <property type="match status" value="1"/>
</dbReference>
<name>A0A160VDX6_9ZZZZ</name>
<keyword evidence="3" id="KW-0812">Transmembrane</keyword>
<dbReference type="InterPro" id="IPR008969">
    <property type="entry name" value="CarboxyPept-like_regulatory"/>
</dbReference>
<keyword evidence="5" id="KW-0798">TonB box</keyword>
<dbReference type="Gene3D" id="2.40.170.20">
    <property type="entry name" value="TonB-dependent receptor, beta-barrel domain"/>
    <property type="match status" value="1"/>
</dbReference>
<evidence type="ECO:0000256" key="8">
    <source>
        <dbReference type="ARBA" id="ARBA00023237"/>
    </source>
</evidence>
<dbReference type="AlphaFoldDB" id="A0A160VDX6"/>
<dbReference type="Pfam" id="PF13715">
    <property type="entry name" value="CarbopepD_reg_2"/>
    <property type="match status" value="1"/>
</dbReference>
<dbReference type="InterPro" id="IPR039426">
    <property type="entry name" value="TonB-dep_rcpt-like"/>
</dbReference>
<evidence type="ECO:0000256" key="1">
    <source>
        <dbReference type="ARBA" id="ARBA00004571"/>
    </source>
</evidence>
<gene>
    <name evidence="11" type="ORF">MGWOODY_Mmi2302</name>
</gene>
<protein>
    <submittedName>
        <fullName evidence="11">TonB-dependent receptor</fullName>
    </submittedName>
</protein>